<dbReference type="Proteomes" id="UP001199525">
    <property type="component" value="Unassembled WGS sequence"/>
</dbReference>
<evidence type="ECO:0000313" key="4">
    <source>
        <dbReference type="Proteomes" id="UP001199525"/>
    </source>
</evidence>
<name>A0ABS8IJ98_9NOSO</name>
<dbReference type="PANTHER" id="PTHR43540:SF6">
    <property type="entry name" value="ISOCHORISMATASE-LIKE DOMAIN-CONTAINING PROTEIN"/>
    <property type="match status" value="1"/>
</dbReference>
<evidence type="ECO:0000256" key="1">
    <source>
        <dbReference type="ARBA" id="ARBA00022801"/>
    </source>
</evidence>
<keyword evidence="4" id="KW-1185">Reference proteome</keyword>
<accession>A0ABS8IJ98</accession>
<proteinExistence type="predicted"/>
<organism evidence="3 4">
    <name type="scientific">Nostoc favosum CHAB5714</name>
    <dbReference type="NCBI Taxonomy" id="2780399"/>
    <lineage>
        <taxon>Bacteria</taxon>
        <taxon>Bacillati</taxon>
        <taxon>Cyanobacteriota</taxon>
        <taxon>Cyanophyceae</taxon>
        <taxon>Nostocales</taxon>
        <taxon>Nostocaceae</taxon>
        <taxon>Nostoc</taxon>
        <taxon>Nostoc favosum</taxon>
    </lineage>
</organism>
<keyword evidence="1 3" id="KW-0378">Hydrolase</keyword>
<protein>
    <submittedName>
        <fullName evidence="3">Cysteine hydrolase</fullName>
    </submittedName>
</protein>
<sequence length="238" mass="25861">MLENRINRRTVLHGAITLTGTLAAVQLASAMKVQAQSTSLSQRKGILLAVDLQNGFLITPECEAVVLKVVNNASKFHQVWATRFFNRNPNFSRQLNWNEMVSGQETELSKTLIPVVSKTFDKPSYSPISSTSLQVNIISRFIFSHAHAPTSFVMSSALLQALQNNAITTVAVCGVDTDACVMATALGLFDAGFETFIVSDGCASSGGQEYHEAAIKILKRNIGEKYVISFSELPAMLS</sequence>
<dbReference type="RefSeq" id="WP_229489727.1">
    <property type="nucleotide sequence ID" value="NZ_JAIVFQ010000099.1"/>
</dbReference>
<dbReference type="InterPro" id="IPR000868">
    <property type="entry name" value="Isochorismatase-like_dom"/>
</dbReference>
<comment type="caution">
    <text evidence="3">The sequence shown here is derived from an EMBL/GenBank/DDBJ whole genome shotgun (WGS) entry which is preliminary data.</text>
</comment>
<dbReference type="CDD" id="cd00431">
    <property type="entry name" value="cysteine_hydrolases"/>
    <property type="match status" value="1"/>
</dbReference>
<dbReference type="Gene3D" id="3.40.50.850">
    <property type="entry name" value="Isochorismatase-like"/>
    <property type="match status" value="1"/>
</dbReference>
<dbReference type="SUPFAM" id="SSF52499">
    <property type="entry name" value="Isochorismatase-like hydrolases"/>
    <property type="match status" value="1"/>
</dbReference>
<dbReference type="PANTHER" id="PTHR43540">
    <property type="entry name" value="PEROXYUREIDOACRYLATE/UREIDOACRYLATE AMIDOHYDROLASE-RELATED"/>
    <property type="match status" value="1"/>
</dbReference>
<dbReference type="EMBL" id="JAIVFQ010000099">
    <property type="protein sequence ID" value="MCC5603921.1"/>
    <property type="molecule type" value="Genomic_DNA"/>
</dbReference>
<dbReference type="Pfam" id="PF00857">
    <property type="entry name" value="Isochorismatase"/>
    <property type="match status" value="1"/>
</dbReference>
<dbReference type="GO" id="GO:0016787">
    <property type="term" value="F:hydrolase activity"/>
    <property type="evidence" value="ECO:0007669"/>
    <property type="project" value="UniProtKB-KW"/>
</dbReference>
<dbReference type="InterPro" id="IPR050272">
    <property type="entry name" value="Isochorismatase-like_hydrls"/>
</dbReference>
<feature type="domain" description="Isochorismatase-like" evidence="2">
    <location>
        <begin position="46"/>
        <end position="220"/>
    </location>
</feature>
<reference evidence="3 4" key="1">
    <citation type="journal article" date="2021" name="Microorganisms">
        <title>Genome Evolution of Filamentous Cyanobacterium Nostoc Species: From Facultative Symbiosis to Free Living.</title>
        <authorList>
            <person name="Huo D."/>
            <person name="Li H."/>
            <person name="Cai F."/>
            <person name="Guo X."/>
            <person name="Qiao Z."/>
            <person name="Wang W."/>
            <person name="Yu G."/>
            <person name="Li R."/>
        </authorList>
    </citation>
    <scope>NUCLEOTIDE SEQUENCE [LARGE SCALE GENOMIC DNA]</scope>
    <source>
        <strain evidence="3 4">CHAB 5714</strain>
    </source>
</reference>
<evidence type="ECO:0000313" key="3">
    <source>
        <dbReference type="EMBL" id="MCC5603921.1"/>
    </source>
</evidence>
<dbReference type="InterPro" id="IPR036380">
    <property type="entry name" value="Isochorismatase-like_sf"/>
</dbReference>
<evidence type="ECO:0000259" key="2">
    <source>
        <dbReference type="Pfam" id="PF00857"/>
    </source>
</evidence>
<gene>
    <name evidence="3" type="ORF">LC586_33325</name>
</gene>